<comment type="caution">
    <text evidence="1">The sequence shown here is derived from an EMBL/GenBank/DDBJ whole genome shotgun (WGS) entry which is preliminary data.</text>
</comment>
<dbReference type="AlphaFoldDB" id="A0A840WK17"/>
<evidence type="ECO:0000313" key="1">
    <source>
        <dbReference type="EMBL" id="MBB5491956.1"/>
    </source>
</evidence>
<organism evidence="1 2">
    <name type="scientific">Nocardiopsis metallicus</name>
    <dbReference type="NCBI Taxonomy" id="179819"/>
    <lineage>
        <taxon>Bacteria</taxon>
        <taxon>Bacillati</taxon>
        <taxon>Actinomycetota</taxon>
        <taxon>Actinomycetes</taxon>
        <taxon>Streptosporangiales</taxon>
        <taxon>Nocardiopsidaceae</taxon>
        <taxon>Nocardiopsis</taxon>
    </lineage>
</organism>
<protein>
    <submittedName>
        <fullName evidence="1">Uncharacterized protein</fullName>
    </submittedName>
</protein>
<name>A0A840WK17_9ACTN</name>
<accession>A0A840WK17</accession>
<evidence type="ECO:0000313" key="2">
    <source>
        <dbReference type="Proteomes" id="UP000579647"/>
    </source>
</evidence>
<dbReference type="RefSeq" id="WP_184365546.1">
    <property type="nucleotide sequence ID" value="NZ_BAAAKM010000153.1"/>
</dbReference>
<keyword evidence="2" id="KW-1185">Reference proteome</keyword>
<reference evidence="1 2" key="1">
    <citation type="submission" date="2020-08" db="EMBL/GenBank/DDBJ databases">
        <title>Sequencing the genomes of 1000 actinobacteria strains.</title>
        <authorList>
            <person name="Klenk H.-P."/>
        </authorList>
    </citation>
    <scope>NUCLEOTIDE SEQUENCE [LARGE SCALE GENOMIC DNA]</scope>
    <source>
        <strain evidence="1 2">DSM 44598</strain>
    </source>
</reference>
<gene>
    <name evidence="1" type="ORF">HNR07_003093</name>
</gene>
<dbReference type="EMBL" id="JACHDO010000001">
    <property type="protein sequence ID" value="MBB5491956.1"/>
    <property type="molecule type" value="Genomic_DNA"/>
</dbReference>
<proteinExistence type="predicted"/>
<sequence length="192" mass="20841">MVQSSTSRLSLADITSELFLESPQHAVAQASALWDADLGRHLSEHSVRTPAEQLSTPLLRWLIAPPSVLEPNPDSPVNVTEDDVHAITRACDLFETLDHEFGGGHARTAAVQYLNSEIAPLLRGRFTPTVGRALFSASVRFAAKTGAMAYDAGLHDLGRRYFFQALNLAHLGADRLFGAKALALLSHQANFL</sequence>
<dbReference type="Proteomes" id="UP000579647">
    <property type="component" value="Unassembled WGS sequence"/>
</dbReference>